<dbReference type="Pfam" id="PF14010">
    <property type="entry name" value="PEPcase_2"/>
    <property type="match status" value="1"/>
</dbReference>
<evidence type="ECO:0000256" key="4">
    <source>
        <dbReference type="NCBIfam" id="TIGR02751"/>
    </source>
</evidence>
<dbReference type="EMBL" id="DTFF01000038">
    <property type="protein sequence ID" value="HGI87537.1"/>
    <property type="molecule type" value="Genomic_DNA"/>
</dbReference>
<proteinExistence type="predicted"/>
<protein>
    <recommendedName>
        <fullName evidence="4">Phosphoenolpyruvate carboxylase</fullName>
        <ecNumber evidence="4">4.1.1.31</ecNumber>
    </recommendedName>
</protein>
<dbReference type="SUPFAM" id="SSF51621">
    <property type="entry name" value="Phosphoenolpyruvate/pyruvate domain"/>
    <property type="match status" value="1"/>
</dbReference>
<evidence type="ECO:0000256" key="3">
    <source>
        <dbReference type="ARBA" id="ARBA00023300"/>
    </source>
</evidence>
<dbReference type="EC" id="4.1.1.31" evidence="4"/>
<dbReference type="AlphaFoldDB" id="A0A7C4BD58"/>
<keyword evidence="3" id="KW-0120">Carbon dioxide fixation</keyword>
<comment type="caution">
    <text evidence="5">The sequence shown here is derived from an EMBL/GenBank/DDBJ whole genome shotgun (WGS) entry which is preliminary data.</text>
</comment>
<dbReference type="InterPro" id="IPR015813">
    <property type="entry name" value="Pyrv/PenolPyrv_kinase-like_dom"/>
</dbReference>
<evidence type="ECO:0000256" key="2">
    <source>
        <dbReference type="ARBA" id="ARBA00023239"/>
    </source>
</evidence>
<keyword evidence="1" id="KW-0460">Magnesium</keyword>
<evidence type="ECO:0000256" key="1">
    <source>
        <dbReference type="ARBA" id="ARBA00022842"/>
    </source>
</evidence>
<dbReference type="GO" id="GO:0008964">
    <property type="term" value="F:phosphoenolpyruvate carboxylase activity"/>
    <property type="evidence" value="ECO:0007669"/>
    <property type="project" value="UniProtKB-UniRule"/>
</dbReference>
<dbReference type="NCBIfam" id="TIGR02751">
    <property type="entry name" value="PEPCase_arch"/>
    <property type="match status" value="1"/>
</dbReference>
<gene>
    <name evidence="5" type="primary">ppcA</name>
    <name evidence="5" type="ORF">ENV14_03995</name>
</gene>
<keyword evidence="5" id="KW-0670">Pyruvate</keyword>
<evidence type="ECO:0000313" key="5">
    <source>
        <dbReference type="EMBL" id="HGI87537.1"/>
    </source>
</evidence>
<dbReference type="GO" id="GO:0006099">
    <property type="term" value="P:tricarboxylic acid cycle"/>
    <property type="evidence" value="ECO:0007669"/>
    <property type="project" value="InterPro"/>
</dbReference>
<dbReference type="InterPro" id="IPR007566">
    <property type="entry name" value="PEP_COase_arc-type"/>
</dbReference>
<sequence length="465" mass="53732">MEIVPRLMCTQHPDATVRVTAQDEVDEAMQGFTMFECDEVMSDYEGKLTPYAQPKDIVMRAGKLGIAVGEKYFVTPRIPNPRLEDIDRVTLSIEASLIANFYSYKYLNTQAVKWIILPMTEEPETIRFIQRLIIKKMRMYYEELGLPKMDIQLIPLIEDSDRFLEIYRYVTVLYNTLKEFDVKLQNMRVFLGKSDAAVKAGHIASALALMYALNELTRIDEELDMDIQPIIGMGSPTFRGGINNPKLVEYEVQHYQGYRTVTIQSAVRYDVPFSEYQKVSSAILQWLGKPVRKVEANILRLVRKASESYRRTVSRYLDALIKFASYVPTTRDRVTWKEYGRTFGLNDKLLNVPRAIIYTATWYVLGLPPIFLDADFVIELYKSNEIDEALNYMPYLIEEWKYEAQFYAPSVASKRLDEAIVKRVNEALDYMGIKPEVNETYKSILELNPVEPHVVALAKIRGFLG</sequence>
<keyword evidence="2 5" id="KW-0456">Lyase</keyword>
<reference evidence="5" key="1">
    <citation type="journal article" date="2020" name="mSystems">
        <title>Genome- and Community-Level Interaction Insights into Carbon Utilization and Element Cycling Functions of Hydrothermarchaeota in Hydrothermal Sediment.</title>
        <authorList>
            <person name="Zhou Z."/>
            <person name="Liu Y."/>
            <person name="Xu W."/>
            <person name="Pan J."/>
            <person name="Luo Z.H."/>
            <person name="Li M."/>
        </authorList>
    </citation>
    <scope>NUCLEOTIDE SEQUENCE [LARGE SCALE GENOMIC DNA]</scope>
    <source>
        <strain evidence="5">SpSt-732</strain>
    </source>
</reference>
<name>A0A7C4BD58_9CREN</name>
<dbReference type="PIRSF" id="PIRSF006677">
    <property type="entry name" value="UCP006677"/>
    <property type="match status" value="1"/>
</dbReference>
<dbReference type="GO" id="GO:0015977">
    <property type="term" value="P:carbon fixation"/>
    <property type="evidence" value="ECO:0007669"/>
    <property type="project" value="UniProtKB-KW"/>
</dbReference>
<accession>A0A7C4BD58</accession>
<organism evidence="5">
    <name type="scientific">Ignisphaera aggregans</name>
    <dbReference type="NCBI Taxonomy" id="334771"/>
    <lineage>
        <taxon>Archaea</taxon>
        <taxon>Thermoproteota</taxon>
        <taxon>Thermoprotei</taxon>
        <taxon>Desulfurococcales</taxon>
        <taxon>Desulfurococcaceae</taxon>
        <taxon>Ignisphaera</taxon>
    </lineage>
</organism>